<feature type="compositionally biased region" description="Basic and acidic residues" evidence="2">
    <location>
        <begin position="190"/>
        <end position="211"/>
    </location>
</feature>
<dbReference type="EMBL" id="KB206756">
    <property type="protein sequence ID" value="ELP88326.1"/>
    <property type="molecule type" value="Genomic_DNA"/>
</dbReference>
<dbReference type="VEuPathDB" id="AmoebaDB:EIN_227390"/>
<evidence type="ECO:0000256" key="2">
    <source>
        <dbReference type="SAM" id="MobiDB-lite"/>
    </source>
</evidence>
<organism evidence="4 5">
    <name type="scientific">Entamoeba invadens IP1</name>
    <dbReference type="NCBI Taxonomy" id="370355"/>
    <lineage>
        <taxon>Eukaryota</taxon>
        <taxon>Amoebozoa</taxon>
        <taxon>Evosea</taxon>
        <taxon>Archamoebae</taxon>
        <taxon>Mastigamoebida</taxon>
        <taxon>Entamoebidae</taxon>
        <taxon>Entamoeba</taxon>
    </lineage>
</organism>
<dbReference type="GeneID" id="14887098"/>
<dbReference type="OMA" id="EDQVYDN"/>
<proteinExistence type="inferred from homology"/>
<dbReference type="RefSeq" id="XP_004255097.1">
    <property type="nucleotide sequence ID" value="XM_004255049.1"/>
</dbReference>
<dbReference type="Pfam" id="PF02731">
    <property type="entry name" value="SKIP_SNW"/>
    <property type="match status" value="1"/>
</dbReference>
<name>A0A0A1U2M3_ENTIV</name>
<evidence type="ECO:0000256" key="1">
    <source>
        <dbReference type="ARBA" id="ARBA00010197"/>
    </source>
</evidence>
<comment type="similarity">
    <text evidence="1">Belongs to the SNW family.</text>
</comment>
<dbReference type="AlphaFoldDB" id="A0A0A1U2M3"/>
<feature type="domain" description="SKI-interacting protein SKIP SNW" evidence="3">
    <location>
        <begin position="25"/>
        <end position="180"/>
    </location>
</feature>
<dbReference type="OrthoDB" id="666364at2759"/>
<sequence>MSKNKSLALQLRPETNEIKLAKTKEYIKYTPIQRGNVIPEERIIEIIDEEIDPFDPPKFKYQKVVARQVVEPVPILHAPPKKATKEEMEEWKIPPCISNWKNKNGYTIALDKRVAADGRHLEQTEIGERHAEFAEALYLAEKASAEENAKKVEMKRKVEMAKKEKNEEEMRKLAMAMRKLREEEEVGEVDEGRERRDQAREERRKDREEFYRKAGYKGLQKDMERERKRDVAESIALGKKVDSKDLMFDQRLFNQESGVTSGFGDEDDYNVYDKNLFNPETRQYRPKDEKDE</sequence>
<evidence type="ECO:0000313" key="4">
    <source>
        <dbReference type="EMBL" id="ELP88326.1"/>
    </source>
</evidence>
<keyword evidence="5" id="KW-1185">Reference proteome</keyword>
<protein>
    <submittedName>
        <fullName evidence="4">Puff-specific protein Bx42, putative</fullName>
    </submittedName>
</protein>
<feature type="compositionally biased region" description="Basic and acidic residues" evidence="2">
    <location>
        <begin position="162"/>
        <end position="172"/>
    </location>
</feature>
<evidence type="ECO:0000259" key="3">
    <source>
        <dbReference type="Pfam" id="PF02731"/>
    </source>
</evidence>
<reference evidence="4 5" key="1">
    <citation type="submission" date="2012-10" db="EMBL/GenBank/DDBJ databases">
        <authorList>
            <person name="Zafar N."/>
            <person name="Inman J."/>
            <person name="Hall N."/>
            <person name="Lorenzi H."/>
            <person name="Caler E."/>
        </authorList>
    </citation>
    <scope>NUCLEOTIDE SEQUENCE [LARGE SCALE GENOMIC DNA]</scope>
    <source>
        <strain evidence="4 5">IP1</strain>
    </source>
</reference>
<feature type="region of interest" description="Disordered" evidence="2">
    <location>
        <begin position="255"/>
        <end position="292"/>
    </location>
</feature>
<dbReference type="KEGG" id="eiv:EIN_227390"/>
<feature type="compositionally biased region" description="Basic and acidic residues" evidence="2">
    <location>
        <begin position="282"/>
        <end position="292"/>
    </location>
</feature>
<evidence type="ECO:0000313" key="5">
    <source>
        <dbReference type="Proteomes" id="UP000014680"/>
    </source>
</evidence>
<dbReference type="Proteomes" id="UP000014680">
    <property type="component" value="Unassembled WGS sequence"/>
</dbReference>
<accession>A0A0A1U2M3</accession>
<dbReference type="PANTHER" id="PTHR12096">
    <property type="entry name" value="NUCLEAR PROTEIN SKIP-RELATED"/>
    <property type="match status" value="1"/>
</dbReference>
<dbReference type="InterPro" id="IPR017862">
    <property type="entry name" value="SKI-int_prot_SKIP"/>
</dbReference>
<dbReference type="GO" id="GO:0005681">
    <property type="term" value="C:spliceosomal complex"/>
    <property type="evidence" value="ECO:0007669"/>
    <property type="project" value="InterPro"/>
</dbReference>
<gene>
    <name evidence="4" type="ORF">EIN_227390</name>
</gene>
<dbReference type="InterPro" id="IPR004015">
    <property type="entry name" value="SKI-int_prot_SKIP_SNW-dom"/>
</dbReference>
<feature type="region of interest" description="Disordered" evidence="2">
    <location>
        <begin position="162"/>
        <end position="211"/>
    </location>
</feature>
<dbReference type="GO" id="GO:0000398">
    <property type="term" value="P:mRNA splicing, via spliceosome"/>
    <property type="evidence" value="ECO:0007669"/>
    <property type="project" value="InterPro"/>
</dbReference>